<keyword evidence="2" id="KW-1185">Reference proteome</keyword>
<dbReference type="RefSeq" id="WP_057775470.1">
    <property type="nucleotide sequence ID" value="NZ_BBIM01000030.1"/>
</dbReference>
<reference evidence="2" key="1">
    <citation type="submission" date="2024-06" db="EMBL/GenBank/DDBJ databases">
        <authorList>
            <person name="Chang H.C."/>
            <person name="Mun S.Y."/>
        </authorList>
    </citation>
    <scope>NUCLEOTIDE SEQUENCE [LARGE SCALE GENOMIC DNA]</scope>
    <source>
        <strain evidence="2">KT1</strain>
    </source>
</reference>
<protein>
    <recommendedName>
        <fullName evidence="3">NADPH-dependent FMN reductase-like domain-containing protein</fullName>
    </recommendedName>
</protein>
<dbReference type="EMBL" id="CP104778">
    <property type="protein sequence ID" value="WPC20927.1"/>
    <property type="molecule type" value="Genomic_DNA"/>
</dbReference>
<name>A0ABZ0Q485_9LACO</name>
<gene>
    <name evidence="1" type="ORF">N6G96_06385</name>
</gene>
<dbReference type="Proteomes" id="UP001302696">
    <property type="component" value="Chromosome"/>
</dbReference>
<sequence length="156" mass="17430">MQRTLFINTSNYHGSLVLKLAKIVVSKQMSQTISLAKHLVLADLGEEDEDEFLGICESVRDADVLTVGVPPDWQSRSSMTAFIKRMAEVQGIDNPFRRKKLVLVMPAGASTETVINIWSDVAVRFDMDLVEVVTDIDSARAVPHNISLQVLIHRLR</sequence>
<evidence type="ECO:0000313" key="2">
    <source>
        <dbReference type="Proteomes" id="UP001302696"/>
    </source>
</evidence>
<dbReference type="SUPFAM" id="SSF52218">
    <property type="entry name" value="Flavoproteins"/>
    <property type="match status" value="1"/>
</dbReference>
<organism evidence="1 2">
    <name type="scientific">Pediococcus inopinatus</name>
    <dbReference type="NCBI Taxonomy" id="114090"/>
    <lineage>
        <taxon>Bacteria</taxon>
        <taxon>Bacillati</taxon>
        <taxon>Bacillota</taxon>
        <taxon>Bacilli</taxon>
        <taxon>Lactobacillales</taxon>
        <taxon>Lactobacillaceae</taxon>
        <taxon>Pediococcus</taxon>
    </lineage>
</organism>
<proteinExistence type="predicted"/>
<evidence type="ECO:0000313" key="1">
    <source>
        <dbReference type="EMBL" id="WPC20927.1"/>
    </source>
</evidence>
<dbReference type="InterPro" id="IPR029039">
    <property type="entry name" value="Flavoprotein-like_sf"/>
</dbReference>
<evidence type="ECO:0008006" key="3">
    <source>
        <dbReference type="Google" id="ProtNLM"/>
    </source>
</evidence>
<accession>A0ABZ0Q485</accession>